<evidence type="ECO:0000313" key="1">
    <source>
        <dbReference type="EMBL" id="KAK9139600.1"/>
    </source>
</evidence>
<proteinExistence type="predicted"/>
<accession>A0AAP0PG43</accession>
<dbReference type="EMBL" id="JBBNAG010000004">
    <property type="protein sequence ID" value="KAK9139600.1"/>
    <property type="molecule type" value="Genomic_DNA"/>
</dbReference>
<dbReference type="AlphaFoldDB" id="A0AAP0PG43"/>
<gene>
    <name evidence="1" type="ORF">Scep_009281</name>
</gene>
<sequence>MLEHRSVCKYSVARVLRSENNSDAEIKFLLHISHVIGPLLARKNVLTSFVYPEGKLN</sequence>
<protein>
    <submittedName>
        <fullName evidence="1">Uncharacterized protein</fullName>
    </submittedName>
</protein>
<comment type="caution">
    <text evidence="1">The sequence shown here is derived from an EMBL/GenBank/DDBJ whole genome shotgun (WGS) entry which is preliminary data.</text>
</comment>
<keyword evidence="2" id="KW-1185">Reference proteome</keyword>
<reference evidence="1 2" key="1">
    <citation type="submission" date="2024-01" db="EMBL/GenBank/DDBJ databases">
        <title>Genome assemblies of Stephania.</title>
        <authorList>
            <person name="Yang L."/>
        </authorList>
    </citation>
    <scope>NUCLEOTIDE SEQUENCE [LARGE SCALE GENOMIC DNA]</scope>
    <source>
        <strain evidence="1">JXDWG</strain>
        <tissue evidence="1">Leaf</tissue>
    </source>
</reference>
<dbReference type="Proteomes" id="UP001419268">
    <property type="component" value="Unassembled WGS sequence"/>
</dbReference>
<evidence type="ECO:0000313" key="2">
    <source>
        <dbReference type="Proteomes" id="UP001419268"/>
    </source>
</evidence>
<organism evidence="1 2">
    <name type="scientific">Stephania cephalantha</name>
    <dbReference type="NCBI Taxonomy" id="152367"/>
    <lineage>
        <taxon>Eukaryota</taxon>
        <taxon>Viridiplantae</taxon>
        <taxon>Streptophyta</taxon>
        <taxon>Embryophyta</taxon>
        <taxon>Tracheophyta</taxon>
        <taxon>Spermatophyta</taxon>
        <taxon>Magnoliopsida</taxon>
        <taxon>Ranunculales</taxon>
        <taxon>Menispermaceae</taxon>
        <taxon>Menispermoideae</taxon>
        <taxon>Cissampelideae</taxon>
        <taxon>Stephania</taxon>
    </lineage>
</organism>
<name>A0AAP0PG43_9MAGN</name>